<keyword evidence="2" id="KW-1133">Transmembrane helix</keyword>
<reference evidence="3" key="1">
    <citation type="submission" date="2020-11" db="EMBL/GenBank/DDBJ databases">
        <authorList>
            <consortium name="DOE Joint Genome Institute"/>
            <person name="Ahrendt S."/>
            <person name="Riley R."/>
            <person name="Andreopoulos W."/>
            <person name="Labutti K."/>
            <person name="Pangilinan J."/>
            <person name="Ruiz-Duenas F.J."/>
            <person name="Barrasa J.M."/>
            <person name="Sanchez-Garcia M."/>
            <person name="Camarero S."/>
            <person name="Miyauchi S."/>
            <person name="Serrano A."/>
            <person name="Linde D."/>
            <person name="Babiker R."/>
            <person name="Drula E."/>
            <person name="Ayuso-Fernandez I."/>
            <person name="Pacheco R."/>
            <person name="Padilla G."/>
            <person name="Ferreira P."/>
            <person name="Barriuso J."/>
            <person name="Kellner H."/>
            <person name="Castanera R."/>
            <person name="Alfaro M."/>
            <person name="Ramirez L."/>
            <person name="Pisabarro A.G."/>
            <person name="Kuo A."/>
            <person name="Tritt A."/>
            <person name="Lipzen A."/>
            <person name="He G."/>
            <person name="Yan M."/>
            <person name="Ng V."/>
            <person name="Cullen D."/>
            <person name="Martin F."/>
            <person name="Rosso M.-N."/>
            <person name="Henrissat B."/>
            <person name="Hibbett D."/>
            <person name="Martinez A.T."/>
            <person name="Grigoriev I.V."/>
        </authorList>
    </citation>
    <scope>NUCLEOTIDE SEQUENCE</scope>
    <source>
        <strain evidence="3">CIRM-BRFM 674</strain>
    </source>
</reference>
<feature type="region of interest" description="Disordered" evidence="1">
    <location>
        <begin position="1"/>
        <end position="34"/>
    </location>
</feature>
<organism evidence="3 4">
    <name type="scientific">Pholiota conissans</name>
    <dbReference type="NCBI Taxonomy" id="109636"/>
    <lineage>
        <taxon>Eukaryota</taxon>
        <taxon>Fungi</taxon>
        <taxon>Dikarya</taxon>
        <taxon>Basidiomycota</taxon>
        <taxon>Agaricomycotina</taxon>
        <taxon>Agaricomycetes</taxon>
        <taxon>Agaricomycetidae</taxon>
        <taxon>Agaricales</taxon>
        <taxon>Agaricineae</taxon>
        <taxon>Strophariaceae</taxon>
        <taxon>Pholiota</taxon>
    </lineage>
</organism>
<feature type="transmembrane region" description="Helical" evidence="2">
    <location>
        <begin position="144"/>
        <end position="166"/>
    </location>
</feature>
<keyword evidence="2" id="KW-0472">Membrane</keyword>
<proteinExistence type="predicted"/>
<protein>
    <submittedName>
        <fullName evidence="3">Uncharacterized protein</fullName>
    </submittedName>
</protein>
<feature type="compositionally biased region" description="Basic and acidic residues" evidence="1">
    <location>
        <begin position="10"/>
        <end position="31"/>
    </location>
</feature>
<gene>
    <name evidence="3" type="ORF">BDN70DRAFT_894504</name>
</gene>
<sequence>MDTRNVGNRRSFDGSRKQKRERERRQTEERRQKRNRKWELSTYRLDGGGYIPQRLPSREMCVDCVGKFMSSAKPLRRLSSAWVHNFLAEEADKRPTSPQSDFIAVELTDAHTHDIDSGRGQVYIARFYSQRSSWVRHHETRDRLFVGIAFWFSGCDVVQVIIVAAARDMINRKKIVVASEIRIEVSSNWPTTRRLVQFNEAARSWAQGHWAPDAPSVIVIVIPIPSSSSGERRPLAVTLGAI</sequence>
<evidence type="ECO:0000313" key="4">
    <source>
        <dbReference type="Proteomes" id="UP000807469"/>
    </source>
</evidence>
<dbReference type="EMBL" id="MU155202">
    <property type="protein sequence ID" value="KAF9479994.1"/>
    <property type="molecule type" value="Genomic_DNA"/>
</dbReference>
<name>A0A9P6D145_9AGAR</name>
<dbReference type="AlphaFoldDB" id="A0A9P6D145"/>
<evidence type="ECO:0000256" key="2">
    <source>
        <dbReference type="SAM" id="Phobius"/>
    </source>
</evidence>
<keyword evidence="4" id="KW-1185">Reference proteome</keyword>
<accession>A0A9P6D145</accession>
<comment type="caution">
    <text evidence="3">The sequence shown here is derived from an EMBL/GenBank/DDBJ whole genome shotgun (WGS) entry which is preliminary data.</text>
</comment>
<dbReference type="Proteomes" id="UP000807469">
    <property type="component" value="Unassembled WGS sequence"/>
</dbReference>
<keyword evidence="2" id="KW-0812">Transmembrane</keyword>
<evidence type="ECO:0000313" key="3">
    <source>
        <dbReference type="EMBL" id="KAF9479994.1"/>
    </source>
</evidence>
<evidence type="ECO:0000256" key="1">
    <source>
        <dbReference type="SAM" id="MobiDB-lite"/>
    </source>
</evidence>